<feature type="non-terminal residue" evidence="1">
    <location>
        <position position="1"/>
    </location>
</feature>
<comment type="caution">
    <text evidence="1">The sequence shown here is derived from an EMBL/GenBank/DDBJ whole genome shotgun (WGS) entry which is preliminary data.</text>
</comment>
<reference evidence="1" key="1">
    <citation type="journal article" date="2014" name="Front. Microbiol.">
        <title>High frequency of phylogenetically diverse reductive dehalogenase-homologous genes in deep subseafloor sedimentary metagenomes.</title>
        <authorList>
            <person name="Kawai M."/>
            <person name="Futagami T."/>
            <person name="Toyoda A."/>
            <person name="Takaki Y."/>
            <person name="Nishi S."/>
            <person name="Hori S."/>
            <person name="Arai W."/>
            <person name="Tsubouchi T."/>
            <person name="Morono Y."/>
            <person name="Uchiyama I."/>
            <person name="Ito T."/>
            <person name="Fujiyama A."/>
            <person name="Inagaki F."/>
            <person name="Takami H."/>
        </authorList>
    </citation>
    <scope>NUCLEOTIDE SEQUENCE</scope>
    <source>
        <strain evidence="1">Expedition CK06-06</strain>
    </source>
</reference>
<accession>X1SZS0</accession>
<proteinExistence type="predicted"/>
<evidence type="ECO:0000313" key="1">
    <source>
        <dbReference type="EMBL" id="GAI98542.1"/>
    </source>
</evidence>
<name>X1SZS0_9ZZZZ</name>
<sequence length="53" mass="6084">WAIGFGLYETVTPEQQLTEAEEGLNAQVERVNEIRIELEKPLLEVKEKAIKVM</sequence>
<protein>
    <submittedName>
        <fullName evidence="1">Uncharacterized protein</fullName>
    </submittedName>
</protein>
<organism evidence="1">
    <name type="scientific">marine sediment metagenome</name>
    <dbReference type="NCBI Taxonomy" id="412755"/>
    <lineage>
        <taxon>unclassified sequences</taxon>
        <taxon>metagenomes</taxon>
        <taxon>ecological metagenomes</taxon>
    </lineage>
</organism>
<gene>
    <name evidence="1" type="ORF">S12H4_41108</name>
</gene>
<dbReference type="AlphaFoldDB" id="X1SZS0"/>
<dbReference type="EMBL" id="BARW01025016">
    <property type="protein sequence ID" value="GAI98542.1"/>
    <property type="molecule type" value="Genomic_DNA"/>
</dbReference>